<dbReference type="SMART" id="SM00304">
    <property type="entry name" value="HAMP"/>
    <property type="match status" value="1"/>
</dbReference>
<dbReference type="Proteomes" id="UP000316649">
    <property type="component" value="Unassembled WGS sequence"/>
</dbReference>
<evidence type="ECO:0000259" key="10">
    <source>
        <dbReference type="PROSITE" id="PS50111"/>
    </source>
</evidence>
<keyword evidence="2" id="KW-0997">Cell inner membrane</keyword>
<dbReference type="SUPFAM" id="SSF58104">
    <property type="entry name" value="Methyl-accepting chemotaxis protein (MCP) signaling domain"/>
    <property type="match status" value="1"/>
</dbReference>
<dbReference type="EMBL" id="VMNH01000007">
    <property type="protein sequence ID" value="TVO75832.1"/>
    <property type="molecule type" value="Genomic_DNA"/>
</dbReference>
<evidence type="ECO:0000256" key="2">
    <source>
        <dbReference type="ARBA" id="ARBA00022519"/>
    </source>
</evidence>
<dbReference type="Gene3D" id="1.20.120.960">
    <property type="entry name" value="Histidine kinase NarX, sensor domain"/>
    <property type="match status" value="1"/>
</dbReference>
<gene>
    <name evidence="13" type="ORF">FHP88_07485</name>
</gene>
<evidence type="ECO:0000259" key="12">
    <source>
        <dbReference type="PROSITE" id="PS50885"/>
    </source>
</evidence>
<keyword evidence="3 9" id="KW-0812">Transmembrane</keyword>
<keyword evidence="4 9" id="KW-1133">Transmembrane helix</keyword>
<dbReference type="InterPro" id="IPR042295">
    <property type="entry name" value="NarX-like_N_sf"/>
</dbReference>
<dbReference type="RefSeq" id="WP_144358412.1">
    <property type="nucleotide sequence ID" value="NZ_VMNH01000007.1"/>
</dbReference>
<evidence type="ECO:0000256" key="1">
    <source>
        <dbReference type="ARBA" id="ARBA00004429"/>
    </source>
</evidence>
<dbReference type="PRINTS" id="PR00260">
    <property type="entry name" value="CHEMTRNSDUCR"/>
</dbReference>
<dbReference type="PROSITE" id="PS50111">
    <property type="entry name" value="CHEMOTAXIS_TRANSDUC_2"/>
    <property type="match status" value="1"/>
</dbReference>
<dbReference type="InterPro" id="IPR004090">
    <property type="entry name" value="Chemotax_Me-accpt_rcpt"/>
</dbReference>
<dbReference type="AlphaFoldDB" id="A0A557SER1"/>
<dbReference type="GO" id="GO:0006935">
    <property type="term" value="P:chemotaxis"/>
    <property type="evidence" value="ECO:0007669"/>
    <property type="project" value="InterPro"/>
</dbReference>
<evidence type="ECO:0000313" key="14">
    <source>
        <dbReference type="Proteomes" id="UP000316649"/>
    </source>
</evidence>
<evidence type="ECO:0000256" key="9">
    <source>
        <dbReference type="SAM" id="Phobius"/>
    </source>
</evidence>
<dbReference type="InterPro" id="IPR000727">
    <property type="entry name" value="T_SNARE_dom"/>
</dbReference>
<dbReference type="FunFam" id="1.10.287.950:FF:000001">
    <property type="entry name" value="Methyl-accepting chemotaxis sensory transducer"/>
    <property type="match status" value="1"/>
</dbReference>
<dbReference type="PROSITE" id="PS50192">
    <property type="entry name" value="T_SNARE"/>
    <property type="match status" value="1"/>
</dbReference>
<dbReference type="Pfam" id="PF13682">
    <property type="entry name" value="CZB"/>
    <property type="match status" value="1"/>
</dbReference>
<dbReference type="OrthoDB" id="49457at2"/>
<comment type="similarity">
    <text evidence="7">Belongs to the methyl-accepting chemotaxis (MCP) protein family.</text>
</comment>
<dbReference type="InterPro" id="IPR003660">
    <property type="entry name" value="HAMP_dom"/>
</dbReference>
<keyword evidence="5 9" id="KW-0472">Membrane</keyword>
<dbReference type="Pfam" id="PF13675">
    <property type="entry name" value="PilJ"/>
    <property type="match status" value="1"/>
</dbReference>
<dbReference type="CDD" id="cd11386">
    <property type="entry name" value="MCP_signal"/>
    <property type="match status" value="1"/>
</dbReference>
<dbReference type="Pfam" id="PF00015">
    <property type="entry name" value="MCPsignal"/>
    <property type="match status" value="1"/>
</dbReference>
<dbReference type="InterPro" id="IPR025991">
    <property type="entry name" value="Chemoreceptor_zinc-bind_dom"/>
</dbReference>
<organism evidence="13 14">
    <name type="scientific">Sedimenticola selenatireducens</name>
    <dbReference type="NCBI Taxonomy" id="191960"/>
    <lineage>
        <taxon>Bacteria</taxon>
        <taxon>Pseudomonadati</taxon>
        <taxon>Pseudomonadota</taxon>
        <taxon>Gammaproteobacteria</taxon>
        <taxon>Chromatiales</taxon>
        <taxon>Sedimenticolaceae</taxon>
        <taxon>Sedimenticola</taxon>
    </lineage>
</organism>
<evidence type="ECO:0000259" key="11">
    <source>
        <dbReference type="PROSITE" id="PS50192"/>
    </source>
</evidence>
<evidence type="ECO:0000256" key="4">
    <source>
        <dbReference type="ARBA" id="ARBA00022989"/>
    </source>
</evidence>
<evidence type="ECO:0000256" key="5">
    <source>
        <dbReference type="ARBA" id="ARBA00023136"/>
    </source>
</evidence>
<dbReference type="Pfam" id="PF00672">
    <property type="entry name" value="HAMP"/>
    <property type="match status" value="1"/>
</dbReference>
<dbReference type="GO" id="GO:0005886">
    <property type="term" value="C:plasma membrane"/>
    <property type="evidence" value="ECO:0007669"/>
    <property type="project" value="UniProtKB-SubCell"/>
</dbReference>
<evidence type="ECO:0000256" key="7">
    <source>
        <dbReference type="ARBA" id="ARBA00029447"/>
    </source>
</evidence>
<proteinExistence type="inferred from homology"/>
<keyword evidence="6 8" id="KW-0807">Transducer</keyword>
<feature type="domain" description="HAMP" evidence="12">
    <location>
        <begin position="201"/>
        <end position="254"/>
    </location>
</feature>
<protein>
    <submittedName>
        <fullName evidence="13">HAMP domain-containing protein</fullName>
    </submittedName>
</protein>
<comment type="subcellular location">
    <subcellularLocation>
        <location evidence="1">Cell inner membrane</location>
        <topology evidence="1">Multi-pass membrane protein</topology>
    </subcellularLocation>
</comment>
<name>A0A557SER1_9GAMM</name>
<keyword evidence="14" id="KW-1185">Reference proteome</keyword>
<keyword evidence="2" id="KW-1003">Cell membrane</keyword>
<evidence type="ECO:0000256" key="3">
    <source>
        <dbReference type="ARBA" id="ARBA00022692"/>
    </source>
</evidence>
<evidence type="ECO:0000313" key="13">
    <source>
        <dbReference type="EMBL" id="TVO75832.1"/>
    </source>
</evidence>
<dbReference type="InterPro" id="IPR029095">
    <property type="entry name" value="NarX-like_N"/>
</dbReference>
<dbReference type="Gene3D" id="1.20.120.30">
    <property type="entry name" value="Aspartate receptor, ligand-binding domain"/>
    <property type="match status" value="1"/>
</dbReference>
<feature type="domain" description="T-SNARE coiled-coil homology" evidence="11">
    <location>
        <begin position="456"/>
        <end position="508"/>
    </location>
</feature>
<reference evidence="13 14" key="1">
    <citation type="submission" date="2019-07" db="EMBL/GenBank/DDBJ databases">
        <title>The pathways for chlorine oxyanion respiration interact through the shared metabolite chlorate.</title>
        <authorList>
            <person name="Barnum T.P."/>
            <person name="Cheng Y."/>
            <person name="Hill K.A."/>
            <person name="Lucas L.N."/>
            <person name="Carlson H.K."/>
            <person name="Coates J.D."/>
        </authorList>
    </citation>
    <scope>NUCLEOTIDE SEQUENCE [LARGE SCALE GENOMIC DNA]</scope>
    <source>
        <strain evidence="13 14">BK-1</strain>
    </source>
</reference>
<accession>A0A557SER1</accession>
<feature type="domain" description="Methyl-accepting transducer" evidence="10">
    <location>
        <begin position="259"/>
        <end position="495"/>
    </location>
</feature>
<dbReference type="SMART" id="SM00283">
    <property type="entry name" value="MA"/>
    <property type="match status" value="1"/>
</dbReference>
<dbReference type="PROSITE" id="PS50885">
    <property type="entry name" value="HAMP"/>
    <property type="match status" value="1"/>
</dbReference>
<dbReference type="GO" id="GO:0007165">
    <property type="term" value="P:signal transduction"/>
    <property type="evidence" value="ECO:0007669"/>
    <property type="project" value="UniProtKB-KW"/>
</dbReference>
<dbReference type="Gene3D" id="1.10.287.950">
    <property type="entry name" value="Methyl-accepting chemotaxis protein"/>
    <property type="match status" value="1"/>
</dbReference>
<evidence type="ECO:0000256" key="8">
    <source>
        <dbReference type="PROSITE-ProRule" id="PRU00284"/>
    </source>
</evidence>
<comment type="caution">
    <text evidence="13">The sequence shown here is derived from an EMBL/GenBank/DDBJ whole genome shotgun (WGS) entry which is preliminary data.</text>
</comment>
<dbReference type="InterPro" id="IPR004089">
    <property type="entry name" value="MCPsignal_dom"/>
</dbReference>
<sequence length="649" mass="71246">MRASITHLIRWFLSFLGMRSINSQFLFSYALIFFCALTSVVTIYLSIGADSNAINVAGRQRMLSQRLAKEAMLVGQQAESRAVMDKTITLFESSHQALIKGDPEQKMVAVNDDAIIAQLKHVESLWSPYKNIVIQYAEKPEASALTAIQKQSVQVLVEMNKAVVMMANKASEAVAFQQAIAFIMTIAILILVVLGRMFGMTVLMSEIERLRNHLREVSKGDFSKPISYLEKDNEIGHAYAAYNNMLQQVSEMIQGVCNVANQVSSATAEATQTLDRTDQGVIQQQQEITQVATAINEITVTVQDVARNTAHAADSATQADNEARTGQTIVNHTRTGIQNMALQIEEAASTIGILENDTQQVGQVLEVITSIAEQTNLLALNAAIEAARAGDQGRGFAVVADEVRTLAKRTQESTGKIREIIERLQNQAAASVKAIGKSREIANQSVEQTTEAGVALEKIVEMVTTIRDMSTQIATAVEQQSQVTAEVDRSIVSIADVADSTRKAARQTVNSNARISEEIQQLNRVMSQFHTKSGVDLSVAKAAHLAWKGRLRAYLDGEGMLTEQEAVSHHDCVFGKWYYAEGMKSYGHLPVMKQIEPPHAELHQLIKKIIQAKEAGKDAEAQQLFTRVEPLSGQIVSLIDRLEAEINKA</sequence>
<feature type="transmembrane region" description="Helical" evidence="9">
    <location>
        <begin position="175"/>
        <end position="194"/>
    </location>
</feature>
<dbReference type="GO" id="GO:0004888">
    <property type="term" value="F:transmembrane signaling receptor activity"/>
    <property type="evidence" value="ECO:0007669"/>
    <property type="project" value="InterPro"/>
</dbReference>
<dbReference type="PANTHER" id="PTHR32089:SF120">
    <property type="entry name" value="METHYL-ACCEPTING CHEMOTAXIS PROTEIN TLPQ"/>
    <property type="match status" value="1"/>
</dbReference>
<dbReference type="PANTHER" id="PTHR32089">
    <property type="entry name" value="METHYL-ACCEPTING CHEMOTAXIS PROTEIN MCPB"/>
    <property type="match status" value="1"/>
</dbReference>
<feature type="transmembrane region" description="Helical" evidence="9">
    <location>
        <begin position="26"/>
        <end position="47"/>
    </location>
</feature>
<evidence type="ECO:0000256" key="6">
    <source>
        <dbReference type="ARBA" id="ARBA00023224"/>
    </source>
</evidence>